<evidence type="ECO:0000256" key="7">
    <source>
        <dbReference type="RuleBase" id="RU364131"/>
    </source>
</evidence>
<proteinExistence type="inferred from homology"/>
<keyword evidence="7" id="KW-1133">Transmembrane helix</keyword>
<evidence type="ECO:0000256" key="5">
    <source>
        <dbReference type="ARBA" id="ARBA00023065"/>
    </source>
</evidence>
<dbReference type="Gene3D" id="1.20.5.780">
    <property type="entry name" value="Single helix bin"/>
    <property type="match status" value="1"/>
</dbReference>
<evidence type="ECO:0000256" key="4">
    <source>
        <dbReference type="ARBA" id="ARBA00022692"/>
    </source>
</evidence>
<reference evidence="8" key="2">
    <citation type="submission" date="2025-09" db="UniProtKB">
        <authorList>
            <consortium name="Ensembl"/>
        </authorList>
    </citation>
    <scope>IDENTIFICATION</scope>
</reference>
<keyword evidence="9" id="KW-1185">Reference proteome</keyword>
<comment type="subcellular location">
    <subcellularLocation>
        <location evidence="1">Membrane</location>
        <topology evidence="1">Single-pass membrane protein</topology>
    </subcellularLocation>
</comment>
<protein>
    <recommendedName>
        <fullName evidence="7">FXYD domain-containing ion transport regulator</fullName>
    </recommendedName>
</protein>
<evidence type="ECO:0000256" key="1">
    <source>
        <dbReference type="ARBA" id="ARBA00004167"/>
    </source>
</evidence>
<evidence type="ECO:0000313" key="8">
    <source>
        <dbReference type="Ensembl" id="ENSSLDP00000018315.1"/>
    </source>
</evidence>
<organism evidence="8 9">
    <name type="scientific">Seriola lalandi dorsalis</name>
    <dbReference type="NCBI Taxonomy" id="1841481"/>
    <lineage>
        <taxon>Eukaryota</taxon>
        <taxon>Metazoa</taxon>
        <taxon>Chordata</taxon>
        <taxon>Craniata</taxon>
        <taxon>Vertebrata</taxon>
        <taxon>Euteleostomi</taxon>
        <taxon>Actinopterygii</taxon>
        <taxon>Neopterygii</taxon>
        <taxon>Teleostei</taxon>
        <taxon>Neoteleostei</taxon>
        <taxon>Acanthomorphata</taxon>
        <taxon>Carangaria</taxon>
        <taxon>Carangiformes</taxon>
        <taxon>Carangidae</taxon>
        <taxon>Seriola</taxon>
    </lineage>
</organism>
<dbReference type="Pfam" id="PF02038">
    <property type="entry name" value="ATP1G1_PLM_MAT8"/>
    <property type="match status" value="1"/>
</dbReference>
<dbReference type="PANTHER" id="PTHR14132">
    <property type="entry name" value="SODIUM/POTASSIUM-TRANSPORTING ATPASE SUBUNIT GAMMA"/>
    <property type="match status" value="1"/>
</dbReference>
<dbReference type="Proteomes" id="UP000261360">
    <property type="component" value="Unplaced"/>
</dbReference>
<comment type="similarity">
    <text evidence="2 7">Belongs to the FXYD family.</text>
</comment>
<dbReference type="GO" id="GO:0006811">
    <property type="term" value="P:monoatomic ion transport"/>
    <property type="evidence" value="ECO:0007669"/>
    <property type="project" value="UniProtKB-KW"/>
</dbReference>
<accession>A0A3B4XRS9</accession>
<feature type="transmembrane region" description="Helical" evidence="7">
    <location>
        <begin position="44"/>
        <end position="64"/>
    </location>
</feature>
<evidence type="ECO:0000256" key="6">
    <source>
        <dbReference type="ARBA" id="ARBA00023136"/>
    </source>
</evidence>
<keyword evidence="5 7" id="KW-0406">Ion transport</keyword>
<dbReference type="GO" id="GO:0043269">
    <property type="term" value="P:regulation of monoatomic ion transport"/>
    <property type="evidence" value="ECO:0007669"/>
    <property type="project" value="InterPro"/>
</dbReference>
<evidence type="ECO:0000313" key="9">
    <source>
        <dbReference type="Proteomes" id="UP000261360"/>
    </source>
</evidence>
<keyword evidence="4 7" id="KW-0812">Transmembrane</keyword>
<reference evidence="8" key="1">
    <citation type="submission" date="2025-08" db="UniProtKB">
        <authorList>
            <consortium name="Ensembl"/>
        </authorList>
    </citation>
    <scope>IDENTIFICATION</scope>
</reference>
<dbReference type="AlphaFoldDB" id="A0A3B4XRS9"/>
<keyword evidence="3 7" id="KW-0813">Transport</keyword>
<sequence>MIFTPSKAQTAQKDLTSALICYLSVFWAEGNFWCSPYPYYYESLRIGGLVFAVALFLMGIFLIVSKCFTAFSTQQISESVNDLCAASCSSWRRLSTVLLI</sequence>
<dbReference type="GO" id="GO:0017080">
    <property type="term" value="F:sodium channel regulator activity"/>
    <property type="evidence" value="ECO:0007669"/>
    <property type="project" value="TreeGrafter"/>
</dbReference>
<dbReference type="GO" id="GO:0016020">
    <property type="term" value="C:membrane"/>
    <property type="evidence" value="ECO:0007669"/>
    <property type="project" value="UniProtKB-SubCell"/>
</dbReference>
<keyword evidence="6 7" id="KW-0472">Membrane</keyword>
<name>A0A3B4XRS9_SERLL</name>
<dbReference type="InterPro" id="IPR000272">
    <property type="entry name" value="Ion-transport_regulator_FXYD"/>
</dbReference>
<dbReference type="Ensembl" id="ENSSLDT00000018940.1">
    <property type="protein sequence ID" value="ENSSLDP00000018315.1"/>
    <property type="gene ID" value="ENSSLDG00000014418.1"/>
</dbReference>
<evidence type="ECO:0000256" key="3">
    <source>
        <dbReference type="ARBA" id="ARBA00022448"/>
    </source>
</evidence>
<evidence type="ECO:0000256" key="2">
    <source>
        <dbReference type="ARBA" id="ARBA00005948"/>
    </source>
</evidence>